<reference evidence="3 4" key="1">
    <citation type="submission" date="2024-10" db="EMBL/GenBank/DDBJ databases">
        <authorList>
            <person name="Yang X.-N."/>
        </authorList>
    </citation>
    <scope>NUCLEOTIDE SEQUENCE [LARGE SCALE GENOMIC DNA]</scope>
    <source>
        <strain evidence="3 4">CAU 1059</strain>
    </source>
</reference>
<protein>
    <recommendedName>
        <fullName evidence="5">Tetratricopeptide repeat protein</fullName>
    </recommendedName>
</protein>
<name>A0ABW7I3D7_9RHOB</name>
<dbReference type="Proteomes" id="UP001607157">
    <property type="component" value="Unassembled WGS sequence"/>
</dbReference>
<evidence type="ECO:0008006" key="5">
    <source>
        <dbReference type="Google" id="ProtNLM"/>
    </source>
</evidence>
<dbReference type="RefSeq" id="WP_377169512.1">
    <property type="nucleotide sequence ID" value="NZ_JBHTJC010000001.1"/>
</dbReference>
<feature type="signal peptide" evidence="2">
    <location>
        <begin position="1"/>
        <end position="23"/>
    </location>
</feature>
<feature type="chain" id="PRO_5047267358" description="Tetratricopeptide repeat protein" evidence="2">
    <location>
        <begin position="24"/>
        <end position="529"/>
    </location>
</feature>
<evidence type="ECO:0000256" key="1">
    <source>
        <dbReference type="SAM" id="MobiDB-lite"/>
    </source>
</evidence>
<gene>
    <name evidence="3" type="ORF">ACGRVM_01195</name>
</gene>
<keyword evidence="4" id="KW-1185">Reference proteome</keyword>
<comment type="caution">
    <text evidence="3">The sequence shown here is derived from an EMBL/GenBank/DDBJ whole genome shotgun (WGS) entry which is preliminary data.</text>
</comment>
<evidence type="ECO:0000313" key="3">
    <source>
        <dbReference type="EMBL" id="MFH0252495.1"/>
    </source>
</evidence>
<proteinExistence type="predicted"/>
<evidence type="ECO:0000256" key="2">
    <source>
        <dbReference type="SAM" id="SignalP"/>
    </source>
</evidence>
<organism evidence="3 4">
    <name type="scientific">Roseovarius aquimarinus</name>
    <dbReference type="NCBI Taxonomy" id="1229156"/>
    <lineage>
        <taxon>Bacteria</taxon>
        <taxon>Pseudomonadati</taxon>
        <taxon>Pseudomonadota</taxon>
        <taxon>Alphaproteobacteria</taxon>
        <taxon>Rhodobacterales</taxon>
        <taxon>Roseobacteraceae</taxon>
        <taxon>Roseovarius</taxon>
    </lineage>
</organism>
<evidence type="ECO:0000313" key="4">
    <source>
        <dbReference type="Proteomes" id="UP001607157"/>
    </source>
</evidence>
<accession>A0ABW7I3D7</accession>
<feature type="region of interest" description="Disordered" evidence="1">
    <location>
        <begin position="35"/>
        <end position="58"/>
    </location>
</feature>
<sequence length="529" mass="54540">MIRSSACCAAAFALALTPEGARAQSGEGAPLSAIDWLAQPDGPQSLPGGGSRRPDGGAWRPSAALGAGEPPVAGAVSIPDIEVTPLAAATSGAVGLLPPSVTGLPADMWAQSTATALSDLWGRASQAPMPAIAALYHTLLLAEAEPPQGPEGAYLRSRVEMLRRLGAVEPALELLERAGPFTPELFPAWFELALLSGAESEACAALSKAPSLLSDDGARIYCATLTGDWPTAALLFDTGAALGTLRGTEAVLLEQFLDPELAEEAEPPIPSAAPSPLEFRLFEAIGAPLPTLGLPTAYAMADLRGTVGWKAEIEAAERLARVGALAPNRLMGLYTRQSASASGGVWDRVSAVQDLDEALARGDLAASGAALEAAWRLMRDEGLEMPFAQIVAGRIEPGGLPHTSADLAFRLALLTPDYEAAAAEAPPGREAQFLAGLARGRPDTALANDPDQAMIAAAFSEAPEAAPEHALLIEKGRLGEAILSAALQFDRASGDPGEMASALRSFRAVGLEDTARRAALQALILGRDS</sequence>
<dbReference type="EMBL" id="JBIHMM010000001">
    <property type="protein sequence ID" value="MFH0252495.1"/>
    <property type="molecule type" value="Genomic_DNA"/>
</dbReference>
<keyword evidence="2" id="KW-0732">Signal</keyword>